<keyword evidence="2" id="KW-1185">Reference proteome</keyword>
<dbReference type="Proteomes" id="UP000201826">
    <property type="component" value="Segment"/>
</dbReference>
<gene>
    <name evidence="1" type="primary">15</name>
    <name evidence="1" type="ORF">SEA_BIPPER_15</name>
</gene>
<evidence type="ECO:0000313" key="1">
    <source>
        <dbReference type="EMBL" id="AMQ66951.1"/>
    </source>
</evidence>
<evidence type="ECO:0000313" key="2">
    <source>
        <dbReference type="Proteomes" id="UP000201826"/>
    </source>
</evidence>
<organism evidence="1 2">
    <name type="scientific">Mycobacterium phage Bipper</name>
    <dbReference type="NCBI Taxonomy" id="1805457"/>
    <lineage>
        <taxon>Viruses</taxon>
        <taxon>Duplodnaviria</taxon>
        <taxon>Heunggongvirae</taxon>
        <taxon>Uroviricota</taxon>
        <taxon>Caudoviricetes</taxon>
        <taxon>Bippervirus</taxon>
        <taxon>Bippervirus bipper</taxon>
    </lineage>
</organism>
<protein>
    <submittedName>
        <fullName evidence="1">Head-to-tail connector protein</fullName>
    </submittedName>
</protein>
<name>A0A142F2E4_9CAUD</name>
<dbReference type="KEGG" id="vg:29125736"/>
<dbReference type="EMBL" id="KU728633">
    <property type="protein sequence ID" value="AMQ66951.1"/>
    <property type="molecule type" value="Genomic_DNA"/>
</dbReference>
<dbReference type="RefSeq" id="YP_009303163.1">
    <property type="nucleotide sequence ID" value="NC_031253.1"/>
</dbReference>
<sequence>MALELVKDTDLAKLEDGDDAEFFLTAAESAVRDYCGWHIAPSRTETNKRVQAGQRGLLILDTMHLTDVAKVEVDGRELDPEDYEWEACGVIHRRTPSWPVDPWVTVTFTHGYEECPPNVAMVVLELAALAKEMPTSPAKDVYAGPFRMSLSGQLGASMNLDQKSRLANYRVHRFGI</sequence>
<accession>A0A142F2E4</accession>
<dbReference type="OrthoDB" id="9499at10239"/>
<proteinExistence type="predicted"/>
<reference evidence="2" key="1">
    <citation type="submission" date="2016-02" db="EMBL/GenBank/DDBJ databases">
        <authorList>
            <person name="Isern S."/>
            <person name="Barcellona C.M."/>
            <person name="Dozier K.D."/>
            <person name="Faust J.M."/>
            <person name="Fedrick A.J."/>
            <person name="Gagliardi L.E."/>
            <person name="Gatt S.M."/>
            <person name="Gleason P.S."/>
            <person name="Gomez E.A."/>
            <person name="Hoffman A.M."/>
            <person name="Jenkins M."/>
            <person name="Jones M.J."/>
            <person name="Lang J.F."/>
            <person name="Lequay S.M."/>
            <person name="Mars P.J."/>
            <person name="Mtchedlidze N."/>
            <person name="Osking Z.B."/>
            <person name="Paul L.M."/>
            <person name="Pica A.N."/>
            <person name="Robison M.D."/>
            <person name="Rodriguez D."/>
            <person name="Rosales K.A."/>
            <person name="Saravis L.E."/>
            <person name="Sisson B.M."/>
            <person name="Tan A.L."/>
            <person name="Voltaire R."/>
            <person name="Michael S.F."/>
            <person name="Warner M.H."/>
            <person name="Bradley K.W."/>
            <person name="Asai D.J."/>
            <person name="Bowman C.A."/>
            <person name="Russell D.A."/>
            <person name="Pope W.H."/>
            <person name="Jacobs-Sera D."/>
            <person name="Hendrix R.W."/>
            <person name="Hatfull G.F."/>
        </authorList>
    </citation>
    <scope>NUCLEOTIDE SEQUENCE [LARGE SCALE GENOMIC DNA]</scope>
</reference>
<dbReference type="GeneID" id="29125736"/>